<comment type="function">
    <text evidence="7">Mechanosensitive channel that participates in the regulation of osmotic pressure changes within the cell, opening in response to stretch forces in the membrane lipid bilayer, without the need for other proteins. Contributes to normal resistance to hypoosmotic shock. Forms an ion channel of 1.0 nanosiemens conductance with a slight preference for anions.</text>
</comment>
<dbReference type="PROSITE" id="PS50914">
    <property type="entry name" value="BON"/>
    <property type="match status" value="1"/>
</dbReference>
<dbReference type="AlphaFoldDB" id="A0A5N0TCP3"/>
<evidence type="ECO:0000256" key="8">
    <source>
        <dbReference type="SAM" id="MobiDB-lite"/>
    </source>
</evidence>
<dbReference type="InterPro" id="IPR049278">
    <property type="entry name" value="MS_channel_C"/>
</dbReference>
<dbReference type="InterPro" id="IPR045275">
    <property type="entry name" value="MscS_archaea/bacteria_type"/>
</dbReference>
<dbReference type="Pfam" id="PF21082">
    <property type="entry name" value="MS_channel_3rd"/>
    <property type="match status" value="1"/>
</dbReference>
<dbReference type="PANTHER" id="PTHR30221">
    <property type="entry name" value="SMALL-CONDUCTANCE MECHANOSENSITIVE CHANNEL"/>
    <property type="match status" value="1"/>
</dbReference>
<dbReference type="SUPFAM" id="SSF82689">
    <property type="entry name" value="Mechanosensitive channel protein MscS (YggB), C-terminal domain"/>
    <property type="match status" value="1"/>
</dbReference>
<keyword evidence="7" id="KW-0407">Ion channel</keyword>
<keyword evidence="7" id="KW-0406">Ion transport</keyword>
<dbReference type="Gene3D" id="1.10.287.1260">
    <property type="match status" value="1"/>
</dbReference>
<dbReference type="InterPro" id="IPR011066">
    <property type="entry name" value="MscS_channel_C_sf"/>
</dbReference>
<evidence type="ECO:0000256" key="4">
    <source>
        <dbReference type="ARBA" id="ARBA00022692"/>
    </source>
</evidence>
<evidence type="ECO:0000313" key="12">
    <source>
        <dbReference type="Proteomes" id="UP000325372"/>
    </source>
</evidence>
<evidence type="ECO:0000313" key="11">
    <source>
        <dbReference type="EMBL" id="KAA9132740.1"/>
    </source>
</evidence>
<dbReference type="InterPro" id="IPR007055">
    <property type="entry name" value="BON_dom"/>
</dbReference>
<evidence type="ECO:0000256" key="5">
    <source>
        <dbReference type="ARBA" id="ARBA00022989"/>
    </source>
</evidence>
<dbReference type="Gene3D" id="3.30.1340.30">
    <property type="match status" value="1"/>
</dbReference>
<evidence type="ECO:0000256" key="1">
    <source>
        <dbReference type="ARBA" id="ARBA00004651"/>
    </source>
</evidence>
<evidence type="ECO:0000256" key="3">
    <source>
        <dbReference type="ARBA" id="ARBA00022475"/>
    </source>
</evidence>
<accession>A0A5N0TCP3</accession>
<keyword evidence="12" id="KW-1185">Reference proteome</keyword>
<feature type="compositionally biased region" description="Basic and acidic residues" evidence="8">
    <location>
        <begin position="416"/>
        <end position="427"/>
    </location>
</feature>
<dbReference type="InterPro" id="IPR011014">
    <property type="entry name" value="MscS_channel_TM-2"/>
</dbReference>
<dbReference type="Gene3D" id="2.30.30.60">
    <property type="match status" value="1"/>
</dbReference>
<evidence type="ECO:0000256" key="6">
    <source>
        <dbReference type="ARBA" id="ARBA00023136"/>
    </source>
</evidence>
<evidence type="ECO:0000256" key="2">
    <source>
        <dbReference type="ARBA" id="ARBA00008017"/>
    </source>
</evidence>
<feature type="signal peptide" evidence="9">
    <location>
        <begin position="1"/>
        <end position="28"/>
    </location>
</feature>
<keyword evidence="9" id="KW-0732">Signal</keyword>
<dbReference type="PANTHER" id="PTHR30221:SF1">
    <property type="entry name" value="SMALL-CONDUCTANCE MECHANOSENSITIVE CHANNEL"/>
    <property type="match status" value="1"/>
</dbReference>
<feature type="transmembrane region" description="Helical" evidence="7">
    <location>
        <begin position="195"/>
        <end position="216"/>
    </location>
</feature>
<protein>
    <recommendedName>
        <fullName evidence="7">Small-conductance mechanosensitive channel</fullName>
    </recommendedName>
</protein>
<evidence type="ECO:0000259" key="10">
    <source>
        <dbReference type="PROSITE" id="PS50914"/>
    </source>
</evidence>
<proteinExistence type="inferred from homology"/>
<comment type="caution">
    <text evidence="11">The sequence shown here is derived from an EMBL/GenBank/DDBJ whole genome shotgun (WGS) entry which is preliminary data.</text>
</comment>
<dbReference type="Gene3D" id="3.30.70.100">
    <property type="match status" value="1"/>
</dbReference>
<comment type="caution">
    <text evidence="7">Lacks conserved residue(s) required for the propagation of feature annotation.</text>
</comment>
<feature type="transmembrane region" description="Helical" evidence="7">
    <location>
        <begin position="128"/>
        <end position="149"/>
    </location>
</feature>
<gene>
    <name evidence="11" type="ORF">F3N42_05875</name>
</gene>
<comment type="subunit">
    <text evidence="7">Homoheptamer.</text>
</comment>
<keyword evidence="7" id="KW-0997">Cell inner membrane</keyword>
<evidence type="ECO:0000256" key="9">
    <source>
        <dbReference type="SAM" id="SignalP"/>
    </source>
</evidence>
<dbReference type="Pfam" id="PF04972">
    <property type="entry name" value="BON"/>
    <property type="match status" value="1"/>
</dbReference>
<dbReference type="GO" id="GO:0008381">
    <property type="term" value="F:mechanosensitive monoatomic ion channel activity"/>
    <property type="evidence" value="ECO:0007669"/>
    <property type="project" value="InterPro"/>
</dbReference>
<comment type="similarity">
    <text evidence="2 7">Belongs to the MscS (TC 1.A.23) family.</text>
</comment>
<name>A0A5N0TCP3_9GAMM</name>
<dbReference type="InterPro" id="IPR023408">
    <property type="entry name" value="MscS_beta-dom_sf"/>
</dbReference>
<keyword evidence="6 7" id="KW-0472">Membrane</keyword>
<keyword evidence="7" id="KW-0813">Transport</keyword>
<dbReference type="InterPro" id="IPR006685">
    <property type="entry name" value="MscS_channel_2nd"/>
</dbReference>
<organism evidence="11 12">
    <name type="scientific">Marinihelvus fidelis</name>
    <dbReference type="NCBI Taxonomy" id="2613842"/>
    <lineage>
        <taxon>Bacteria</taxon>
        <taxon>Pseudomonadati</taxon>
        <taxon>Pseudomonadota</taxon>
        <taxon>Gammaproteobacteria</taxon>
        <taxon>Chromatiales</taxon>
        <taxon>Wenzhouxiangellaceae</taxon>
        <taxon>Marinihelvus</taxon>
    </lineage>
</organism>
<dbReference type="Proteomes" id="UP000325372">
    <property type="component" value="Unassembled WGS sequence"/>
</dbReference>
<dbReference type="SUPFAM" id="SSF82861">
    <property type="entry name" value="Mechanosensitive channel protein MscS (YggB), transmembrane region"/>
    <property type="match status" value="1"/>
</dbReference>
<dbReference type="EMBL" id="VYXP01000003">
    <property type="protein sequence ID" value="KAA9132740.1"/>
    <property type="molecule type" value="Genomic_DNA"/>
</dbReference>
<keyword evidence="3" id="KW-1003">Cell membrane</keyword>
<keyword evidence="4 7" id="KW-0812">Transmembrane</keyword>
<feature type="region of interest" description="Disordered" evidence="8">
    <location>
        <begin position="386"/>
        <end position="427"/>
    </location>
</feature>
<dbReference type="GO" id="GO:0005886">
    <property type="term" value="C:plasma membrane"/>
    <property type="evidence" value="ECO:0007669"/>
    <property type="project" value="UniProtKB-SubCell"/>
</dbReference>
<reference evidence="11 12" key="1">
    <citation type="submission" date="2019-09" db="EMBL/GenBank/DDBJ databases">
        <title>Wenzhouxiangella sp. Genome sequencing and assembly.</title>
        <authorList>
            <person name="Zhang R."/>
        </authorList>
    </citation>
    <scope>NUCLEOTIDE SEQUENCE [LARGE SCALE GENOMIC DNA]</scope>
    <source>
        <strain evidence="11 12">W260</strain>
    </source>
</reference>
<comment type="subcellular location">
    <subcellularLocation>
        <location evidence="7">Cell inner membrane</location>
        <topology evidence="7">Multi-pass membrane protein</topology>
    </subcellularLocation>
    <subcellularLocation>
        <location evidence="1">Cell membrane</location>
        <topology evidence="1">Multi-pass membrane protein</topology>
    </subcellularLocation>
</comment>
<dbReference type="InterPro" id="IPR010920">
    <property type="entry name" value="LSM_dom_sf"/>
</dbReference>
<evidence type="ECO:0000256" key="7">
    <source>
        <dbReference type="RuleBase" id="RU369025"/>
    </source>
</evidence>
<dbReference type="Pfam" id="PF00924">
    <property type="entry name" value="MS_channel_2nd"/>
    <property type="match status" value="1"/>
</dbReference>
<feature type="chain" id="PRO_5024404825" description="Small-conductance mechanosensitive channel" evidence="9">
    <location>
        <begin position="29"/>
        <end position="448"/>
    </location>
</feature>
<sequence length="448" mass="49480">MHTRTPNNSRRWWPLACLLVLVAQLGFAQVQEAPGANTTSEQDTALADRISQAYDHVDGLEPVRVEVDSGIVTLSGEVVSEELRERAIDLGSRFEGVLDVQDNLAVSTSLGDRIGPAMARFEERTMRVVYSLPLLIVGLVILWLAWVFARWLSTREWIGRRLRQNPFMADIVRQLVRAVVMVGAMLFVLDLLELTALVGAVLGAAGVATLAIGFAFRDLIENYIASVLLSVRQPFEPNDLVHIGDHLGKVTRLTSRATVLITPEGNHVRIPNATVFKAEMVNYSRNPQRRFQFDVGVDVELELLPVQSLAERIVGGIDGVLDDPAPFCLVMELGDSSVILRVFGWVDQREYDFGRVRSEAIRQVKEAFDEADIVMPEPIYNIKMLSPKAGAESTPNDTVAPRPVRPTQLAASEQPKGADTRSQDEIAPALEREAADGQNLLDEAAEKE</sequence>
<feature type="domain" description="BON" evidence="10">
    <location>
        <begin position="42"/>
        <end position="108"/>
    </location>
</feature>
<keyword evidence="5 7" id="KW-1133">Transmembrane helix</keyword>
<dbReference type="SUPFAM" id="SSF50182">
    <property type="entry name" value="Sm-like ribonucleoproteins"/>
    <property type="match status" value="1"/>
</dbReference>